<dbReference type="InterPro" id="IPR009057">
    <property type="entry name" value="Homeodomain-like_sf"/>
</dbReference>
<dbReference type="InterPro" id="IPR058031">
    <property type="entry name" value="AAA_lid_NorR"/>
</dbReference>
<evidence type="ECO:0000256" key="4">
    <source>
        <dbReference type="ARBA" id="ARBA00023125"/>
    </source>
</evidence>
<sequence length="331" mass="36855">MSSLPKDNGFIGESVAFQEMLSILARVARYDTTVLISGETGSGKEMAARAIHYQGQRRDRPFIPVNCGALPDHLVENELFGHARGAYTDARESQIGLIAQAEGGTLFLDEVDTLTAKAQVSLLRFLQDGQYRRLGGSLIEKADVRVVAACNSDLSQAIDEGVFRADLYYRLAAMELQVPPLRARGQDAVLLARHVVAEAARQYHLAVKELHADTVNWLLGYAWPGNVRELQNRIQREFLLCEEPEIRVRETAPDSDRRQQPDRRLACPTTLNFNEAKQQVLQAFERGQLLRLMSESAGNVSSAARLAGKERRALGKLLKKHGIAPENFRHS</sequence>
<dbReference type="InterPro" id="IPR002197">
    <property type="entry name" value="HTH_Fis"/>
</dbReference>
<dbReference type="GO" id="GO:0006355">
    <property type="term" value="P:regulation of DNA-templated transcription"/>
    <property type="evidence" value="ECO:0007669"/>
    <property type="project" value="InterPro"/>
</dbReference>
<dbReference type="Gene3D" id="1.10.10.60">
    <property type="entry name" value="Homeodomain-like"/>
    <property type="match status" value="1"/>
</dbReference>
<reference evidence="7" key="1">
    <citation type="submission" date="2014-02" db="EMBL/GenBank/DDBJ databases">
        <title>Expanding our view of genomic diversity in Candidatus Accumulibacter clades.</title>
        <authorList>
            <person name="Skennerton C.T."/>
            <person name="Barr J.J."/>
            <person name="Slater F.R."/>
            <person name="Bond P.L."/>
            <person name="Tyson G.W."/>
        </authorList>
    </citation>
    <scope>NUCLEOTIDE SEQUENCE [LARGE SCALE GENOMIC DNA]</scope>
</reference>
<name>A0A011QGU0_ACCRE</name>
<dbReference type="PANTHER" id="PTHR32071">
    <property type="entry name" value="TRANSCRIPTIONAL REGULATORY PROTEIN"/>
    <property type="match status" value="1"/>
</dbReference>
<keyword evidence="1" id="KW-0547">Nucleotide-binding</keyword>
<dbReference type="InterPro" id="IPR002078">
    <property type="entry name" value="Sigma_54_int"/>
</dbReference>
<evidence type="ECO:0000256" key="5">
    <source>
        <dbReference type="ARBA" id="ARBA00023163"/>
    </source>
</evidence>
<dbReference type="PRINTS" id="PR01590">
    <property type="entry name" value="HTHFIS"/>
</dbReference>
<dbReference type="InterPro" id="IPR027417">
    <property type="entry name" value="P-loop_NTPase"/>
</dbReference>
<feature type="domain" description="Sigma-54 factor interaction" evidence="6">
    <location>
        <begin position="10"/>
        <end position="239"/>
    </location>
</feature>
<dbReference type="EMBL" id="JEMY01000027">
    <property type="protein sequence ID" value="EXI88295.1"/>
    <property type="molecule type" value="Genomic_DNA"/>
</dbReference>
<keyword evidence="5" id="KW-0804">Transcription</keyword>
<dbReference type="Pfam" id="PF25601">
    <property type="entry name" value="AAA_lid_14"/>
    <property type="match status" value="1"/>
</dbReference>
<comment type="caution">
    <text evidence="7">The sequence shown here is derived from an EMBL/GenBank/DDBJ whole genome shotgun (WGS) entry which is preliminary data.</text>
</comment>
<dbReference type="STRING" id="1454004.AW11_02181"/>
<evidence type="ECO:0000256" key="3">
    <source>
        <dbReference type="ARBA" id="ARBA00023015"/>
    </source>
</evidence>
<evidence type="ECO:0000313" key="8">
    <source>
        <dbReference type="Proteomes" id="UP000022141"/>
    </source>
</evidence>
<dbReference type="InterPro" id="IPR025944">
    <property type="entry name" value="Sigma_54_int_dom_CS"/>
</dbReference>
<protein>
    <submittedName>
        <fullName evidence="7">Nitrogen assimilation regulatory protein</fullName>
    </submittedName>
</protein>
<keyword evidence="3" id="KW-0805">Transcription regulation</keyword>
<keyword evidence="2" id="KW-0067">ATP-binding</keyword>
<dbReference type="PATRIC" id="fig|1454004.3.peg.2259"/>
<gene>
    <name evidence="7" type="primary">ntrC</name>
    <name evidence="7" type="ORF">AW11_02181</name>
</gene>
<dbReference type="GO" id="GO:0005524">
    <property type="term" value="F:ATP binding"/>
    <property type="evidence" value="ECO:0007669"/>
    <property type="project" value="UniProtKB-KW"/>
</dbReference>
<accession>A0A011QGU0</accession>
<dbReference type="PANTHER" id="PTHR32071:SF120">
    <property type="entry name" value="TRANSCRIPTIONAL REGULATOR-RELATED"/>
    <property type="match status" value="1"/>
</dbReference>
<evidence type="ECO:0000256" key="2">
    <source>
        <dbReference type="ARBA" id="ARBA00022840"/>
    </source>
</evidence>
<evidence type="ECO:0000313" key="7">
    <source>
        <dbReference type="EMBL" id="EXI88295.1"/>
    </source>
</evidence>
<dbReference type="FunFam" id="3.40.50.300:FF:000006">
    <property type="entry name" value="DNA-binding transcriptional regulator NtrC"/>
    <property type="match status" value="1"/>
</dbReference>
<evidence type="ECO:0000259" key="6">
    <source>
        <dbReference type="PROSITE" id="PS50045"/>
    </source>
</evidence>
<evidence type="ECO:0000256" key="1">
    <source>
        <dbReference type="ARBA" id="ARBA00022741"/>
    </source>
</evidence>
<dbReference type="CDD" id="cd00009">
    <property type="entry name" value="AAA"/>
    <property type="match status" value="1"/>
</dbReference>
<dbReference type="SMART" id="SM00382">
    <property type="entry name" value="AAA"/>
    <property type="match status" value="1"/>
</dbReference>
<dbReference type="Gene3D" id="3.40.50.300">
    <property type="entry name" value="P-loop containing nucleotide triphosphate hydrolases"/>
    <property type="match status" value="1"/>
</dbReference>
<organism evidence="7 8">
    <name type="scientific">Accumulibacter regalis</name>
    <dbReference type="NCBI Taxonomy" id="522306"/>
    <lineage>
        <taxon>Bacteria</taxon>
        <taxon>Pseudomonadati</taxon>
        <taxon>Pseudomonadota</taxon>
        <taxon>Betaproteobacteria</taxon>
        <taxon>Candidatus Accumulibacter</taxon>
    </lineage>
</organism>
<dbReference type="AlphaFoldDB" id="A0A011QGU0"/>
<dbReference type="InterPro" id="IPR025943">
    <property type="entry name" value="Sigma_54_int_dom_ATP-bd_2"/>
</dbReference>
<dbReference type="GO" id="GO:0043565">
    <property type="term" value="F:sequence-specific DNA binding"/>
    <property type="evidence" value="ECO:0007669"/>
    <property type="project" value="InterPro"/>
</dbReference>
<dbReference type="InterPro" id="IPR003593">
    <property type="entry name" value="AAA+_ATPase"/>
</dbReference>
<keyword evidence="4" id="KW-0238">DNA-binding</keyword>
<dbReference type="PROSITE" id="PS00676">
    <property type="entry name" value="SIGMA54_INTERACT_2"/>
    <property type="match status" value="1"/>
</dbReference>
<dbReference type="Pfam" id="PF00158">
    <property type="entry name" value="Sigma54_activat"/>
    <property type="match status" value="1"/>
</dbReference>
<proteinExistence type="predicted"/>
<dbReference type="PROSITE" id="PS50045">
    <property type="entry name" value="SIGMA54_INTERACT_4"/>
    <property type="match status" value="1"/>
</dbReference>
<dbReference type="eggNOG" id="COG2204">
    <property type="taxonomic scope" value="Bacteria"/>
</dbReference>
<dbReference type="Proteomes" id="UP000022141">
    <property type="component" value="Unassembled WGS sequence"/>
</dbReference>
<dbReference type="SUPFAM" id="SSF52540">
    <property type="entry name" value="P-loop containing nucleoside triphosphate hydrolases"/>
    <property type="match status" value="1"/>
</dbReference>
<dbReference type="Gene3D" id="1.10.8.60">
    <property type="match status" value="1"/>
</dbReference>
<keyword evidence="8" id="KW-1185">Reference proteome</keyword>
<dbReference type="PROSITE" id="PS00688">
    <property type="entry name" value="SIGMA54_INTERACT_3"/>
    <property type="match status" value="1"/>
</dbReference>
<dbReference type="SUPFAM" id="SSF46689">
    <property type="entry name" value="Homeodomain-like"/>
    <property type="match status" value="1"/>
</dbReference>